<name>A0AAD7UDR5_9STRA</name>
<dbReference type="InterPro" id="IPR000608">
    <property type="entry name" value="UBC"/>
</dbReference>
<protein>
    <recommendedName>
        <fullName evidence="1">UBC core domain-containing protein</fullName>
    </recommendedName>
</protein>
<accession>A0AAD7UDR5</accession>
<dbReference type="PROSITE" id="PS50127">
    <property type="entry name" value="UBC_2"/>
    <property type="match status" value="1"/>
</dbReference>
<evidence type="ECO:0000259" key="1">
    <source>
        <dbReference type="PROSITE" id="PS50127"/>
    </source>
</evidence>
<dbReference type="Gene3D" id="3.10.110.10">
    <property type="entry name" value="Ubiquitin Conjugating Enzyme"/>
    <property type="match status" value="1"/>
</dbReference>
<reference evidence="2" key="1">
    <citation type="submission" date="2023-01" db="EMBL/GenBank/DDBJ databases">
        <title>Metagenome sequencing of chrysophaentin producing Chrysophaeum taylorii.</title>
        <authorList>
            <person name="Davison J."/>
            <person name="Bewley C."/>
        </authorList>
    </citation>
    <scope>NUCLEOTIDE SEQUENCE</scope>
    <source>
        <strain evidence="2">NIES-1699</strain>
    </source>
</reference>
<proteinExistence type="predicted"/>
<dbReference type="Proteomes" id="UP001230188">
    <property type="component" value="Unassembled WGS sequence"/>
</dbReference>
<evidence type="ECO:0000313" key="2">
    <source>
        <dbReference type="EMBL" id="KAJ8602654.1"/>
    </source>
</evidence>
<comment type="caution">
    <text evidence="2">The sequence shown here is derived from an EMBL/GenBank/DDBJ whole genome shotgun (WGS) entry which is preliminary data.</text>
</comment>
<organism evidence="2 3">
    <name type="scientific">Chrysophaeum taylorii</name>
    <dbReference type="NCBI Taxonomy" id="2483200"/>
    <lineage>
        <taxon>Eukaryota</taxon>
        <taxon>Sar</taxon>
        <taxon>Stramenopiles</taxon>
        <taxon>Ochrophyta</taxon>
        <taxon>Pelagophyceae</taxon>
        <taxon>Pelagomonadales</taxon>
        <taxon>Pelagomonadaceae</taxon>
        <taxon>Chrysophaeum</taxon>
    </lineage>
</organism>
<dbReference type="EMBL" id="JAQMWT010000373">
    <property type="protein sequence ID" value="KAJ8602654.1"/>
    <property type="molecule type" value="Genomic_DNA"/>
</dbReference>
<sequence length="236" mass="27202">MEEEQGGVKDYKVTIEYKHLRSNAPGGVYVVPIELRRWSGVIFVRRGLYAGGVFKFEVRLPPAYNDHDAWPELRFLSDVFSPYVSPEGAVDLKAAYPSWNPSKHFVVTALTFLKKLFYVKRGFEDYETPFNPEAKRLFETPEFLERVAACVRKSNDPKHLYDHHHHHHPMLSFSGKQKNLDGLRDVIYRLADPPEDDPYGLEPRKLLDRDTIPPDLPLADACLDYVAESKRADKQS</sequence>
<keyword evidence="3" id="KW-1185">Reference proteome</keyword>
<dbReference type="AlphaFoldDB" id="A0AAD7UDR5"/>
<gene>
    <name evidence="2" type="ORF">CTAYLR_004096</name>
</gene>
<dbReference type="SMART" id="SM00212">
    <property type="entry name" value="UBCc"/>
    <property type="match status" value="1"/>
</dbReference>
<feature type="domain" description="UBC core" evidence="1">
    <location>
        <begin position="8"/>
        <end position="160"/>
    </location>
</feature>
<dbReference type="Pfam" id="PF00179">
    <property type="entry name" value="UQ_con"/>
    <property type="match status" value="1"/>
</dbReference>
<dbReference type="SUPFAM" id="SSF54495">
    <property type="entry name" value="UBC-like"/>
    <property type="match status" value="1"/>
</dbReference>
<dbReference type="CDD" id="cd23814">
    <property type="entry name" value="UEV_AKTIP"/>
    <property type="match status" value="1"/>
</dbReference>
<evidence type="ECO:0000313" key="3">
    <source>
        <dbReference type="Proteomes" id="UP001230188"/>
    </source>
</evidence>
<dbReference type="InterPro" id="IPR016135">
    <property type="entry name" value="UBQ-conjugating_enzyme/RWD"/>
</dbReference>